<organism evidence="1 2">
    <name type="scientific">Candidatus Methylopumilus turicensis</name>
    <dbReference type="NCBI Taxonomy" id="1581680"/>
    <lineage>
        <taxon>Bacteria</taxon>
        <taxon>Pseudomonadati</taxon>
        <taxon>Pseudomonadota</taxon>
        <taxon>Betaproteobacteria</taxon>
        <taxon>Nitrosomonadales</taxon>
        <taxon>Methylophilaceae</taxon>
        <taxon>Candidatus Methylopumilus</taxon>
    </lineage>
</organism>
<gene>
    <name evidence="1" type="ORF">BN1209_1274</name>
</gene>
<accession>A0A0B7J0L0</accession>
<dbReference type="AlphaFoldDB" id="A0A0B7J0L0"/>
<name>A0A0B7J0L0_9PROT</name>
<dbReference type="KEGG" id="mbac:BN1209_1274"/>
<sequence>MKRSMILLVLFNMIIFAYFQLANLSATTGHKALPEIHPEKVQLLSDAQVQALPTVSAPSATE</sequence>
<dbReference type="HOGENOM" id="CLU_2899029_0_0_4"/>
<dbReference type="RefSeq" id="WP_045751430.1">
    <property type="nucleotide sequence ID" value="NZ_LN794158.1"/>
</dbReference>
<dbReference type="Proteomes" id="UP000056322">
    <property type="component" value="Chromosome 1"/>
</dbReference>
<evidence type="ECO:0000313" key="1">
    <source>
        <dbReference type="EMBL" id="CEN56312.1"/>
    </source>
</evidence>
<dbReference type="EMBL" id="LN794158">
    <property type="protein sequence ID" value="CEN56312.1"/>
    <property type="molecule type" value="Genomic_DNA"/>
</dbReference>
<keyword evidence="2" id="KW-1185">Reference proteome</keyword>
<dbReference type="OrthoDB" id="5298866at2"/>
<protein>
    <submittedName>
        <fullName evidence="1">Uncharacterized protein</fullName>
    </submittedName>
</protein>
<proteinExistence type="predicted"/>
<evidence type="ECO:0000313" key="2">
    <source>
        <dbReference type="Proteomes" id="UP000056322"/>
    </source>
</evidence>
<dbReference type="STRING" id="1581680.BN1209_1274"/>
<reference evidence="2" key="1">
    <citation type="submission" date="2014-12" db="EMBL/GenBank/DDBJ databases">
        <authorList>
            <person name="Salcher M.M."/>
        </authorList>
    </citation>
    <scope>NUCLEOTIDE SEQUENCE [LARGE SCALE GENOMIC DNA]</scope>
    <source>
        <strain evidence="2">MMS-10A-171</strain>
    </source>
</reference>